<dbReference type="GO" id="GO:0004497">
    <property type="term" value="F:monooxygenase activity"/>
    <property type="evidence" value="ECO:0007669"/>
    <property type="project" value="UniProtKB-KW"/>
</dbReference>
<reference evidence="4" key="1">
    <citation type="submission" date="2020-02" db="EMBL/GenBank/DDBJ databases">
        <authorList>
            <person name="Meier V. D."/>
        </authorList>
    </citation>
    <scope>NUCLEOTIDE SEQUENCE</scope>
    <source>
        <strain evidence="4">AVDCRST_MAG73</strain>
    </source>
</reference>
<evidence type="ECO:0000256" key="2">
    <source>
        <dbReference type="ARBA" id="ARBA00023002"/>
    </source>
</evidence>
<sequence>MTIPADLFRDVFSRWPTGAGVLTARVDGQAHGMVVGSFCSLSADPPLAMVSLGRVTRMHDLLAAADRFAVSILGAEQRTLLERFAGLDRRFDADRFTGLTTIETPSGLPVFPGALAWAECRLVAQHPGANYTIFVGELVEAGLGDAAEASPLLYFRRRVGSFAARDN</sequence>
<dbReference type="EMBL" id="CADCWE010000047">
    <property type="protein sequence ID" value="CAA9529905.1"/>
    <property type="molecule type" value="Genomic_DNA"/>
</dbReference>
<keyword evidence="4" id="KW-0503">Monooxygenase</keyword>
<evidence type="ECO:0000313" key="4">
    <source>
        <dbReference type="EMBL" id="CAA9529905.1"/>
    </source>
</evidence>
<organism evidence="4">
    <name type="scientific">uncultured Thermomicrobiales bacterium</name>
    <dbReference type="NCBI Taxonomy" id="1645740"/>
    <lineage>
        <taxon>Bacteria</taxon>
        <taxon>Pseudomonadati</taxon>
        <taxon>Thermomicrobiota</taxon>
        <taxon>Thermomicrobia</taxon>
        <taxon>Thermomicrobiales</taxon>
        <taxon>environmental samples</taxon>
    </lineage>
</organism>
<dbReference type="SMART" id="SM00903">
    <property type="entry name" value="Flavin_Reduct"/>
    <property type="match status" value="1"/>
</dbReference>
<comment type="similarity">
    <text evidence="1">Belongs to the non-flavoprotein flavin reductase family.</text>
</comment>
<feature type="domain" description="Flavin reductase like" evidence="3">
    <location>
        <begin position="12"/>
        <end position="161"/>
    </location>
</feature>
<dbReference type="InterPro" id="IPR050268">
    <property type="entry name" value="NADH-dep_flavin_reductase"/>
</dbReference>
<dbReference type="EC" id="1.14.13.-" evidence="4"/>
<dbReference type="InterPro" id="IPR012349">
    <property type="entry name" value="Split_barrel_FMN-bd"/>
</dbReference>
<dbReference type="AlphaFoldDB" id="A0A6J4TQV6"/>
<evidence type="ECO:0000256" key="1">
    <source>
        <dbReference type="ARBA" id="ARBA00008898"/>
    </source>
</evidence>
<dbReference type="PANTHER" id="PTHR30466:SF11">
    <property type="entry name" value="FLAVIN-DEPENDENT MONOOXYGENASE, REDUCTASE SUBUNIT HSAB"/>
    <property type="match status" value="1"/>
</dbReference>
<gene>
    <name evidence="4" type="ORF">AVDCRST_MAG73-855</name>
</gene>
<dbReference type="InterPro" id="IPR002563">
    <property type="entry name" value="Flavin_Rdtase-like_dom"/>
</dbReference>
<protein>
    <submittedName>
        <fullName evidence="4">Nitrilotriacetate monooxygenase component B</fullName>
        <ecNumber evidence="4">1.14.13.-</ecNumber>
    </submittedName>
</protein>
<dbReference type="PANTHER" id="PTHR30466">
    <property type="entry name" value="FLAVIN REDUCTASE"/>
    <property type="match status" value="1"/>
</dbReference>
<dbReference type="SUPFAM" id="SSF50475">
    <property type="entry name" value="FMN-binding split barrel"/>
    <property type="match status" value="1"/>
</dbReference>
<evidence type="ECO:0000259" key="3">
    <source>
        <dbReference type="SMART" id="SM00903"/>
    </source>
</evidence>
<proteinExistence type="inferred from homology"/>
<accession>A0A6J4TQV6</accession>
<dbReference type="GO" id="GO:0042602">
    <property type="term" value="F:riboflavin reductase (NADPH) activity"/>
    <property type="evidence" value="ECO:0007669"/>
    <property type="project" value="TreeGrafter"/>
</dbReference>
<name>A0A6J4TQV6_9BACT</name>
<keyword evidence="2 4" id="KW-0560">Oxidoreductase</keyword>
<dbReference type="Pfam" id="PF01613">
    <property type="entry name" value="Flavin_Reduct"/>
    <property type="match status" value="1"/>
</dbReference>
<dbReference type="Gene3D" id="2.30.110.10">
    <property type="entry name" value="Electron Transport, Fmn-binding Protein, Chain A"/>
    <property type="match status" value="1"/>
</dbReference>
<dbReference type="GO" id="GO:0010181">
    <property type="term" value="F:FMN binding"/>
    <property type="evidence" value="ECO:0007669"/>
    <property type="project" value="InterPro"/>
</dbReference>